<accession>A0AAD5SHA4</accession>
<feature type="compositionally biased region" description="Low complexity" evidence="5">
    <location>
        <begin position="56"/>
        <end position="65"/>
    </location>
</feature>
<comment type="pathway">
    <text evidence="1">Cofactor biosynthesis; D-erythroascorbate biosynthesis; dehydro-D-arabinono-1,4-lactone from D-arabinose: step 2/2.</text>
</comment>
<dbReference type="InterPro" id="IPR036318">
    <property type="entry name" value="FAD-bd_PCMH-like_sf"/>
</dbReference>
<evidence type="ECO:0000256" key="5">
    <source>
        <dbReference type="SAM" id="MobiDB-lite"/>
    </source>
</evidence>
<feature type="region of interest" description="Disordered" evidence="5">
    <location>
        <begin position="1"/>
        <end position="30"/>
    </location>
</feature>
<dbReference type="Pfam" id="PF01565">
    <property type="entry name" value="FAD_binding_4"/>
    <property type="match status" value="1"/>
</dbReference>
<dbReference type="InterPro" id="IPR016166">
    <property type="entry name" value="FAD-bd_PCMH"/>
</dbReference>
<evidence type="ECO:0000313" key="8">
    <source>
        <dbReference type="Proteomes" id="UP001212841"/>
    </source>
</evidence>
<dbReference type="EMBL" id="JADGJD010000137">
    <property type="protein sequence ID" value="KAJ3054444.1"/>
    <property type="molecule type" value="Genomic_DNA"/>
</dbReference>
<keyword evidence="3" id="KW-0560">Oxidoreductase</keyword>
<feature type="domain" description="FAD-binding PCMH-type" evidence="6">
    <location>
        <begin position="98"/>
        <end position="270"/>
    </location>
</feature>
<dbReference type="PROSITE" id="PS51387">
    <property type="entry name" value="FAD_PCMH"/>
    <property type="match status" value="1"/>
</dbReference>
<keyword evidence="8" id="KW-1185">Reference proteome</keyword>
<dbReference type="PANTHER" id="PTHR43762">
    <property type="entry name" value="L-GULONOLACTONE OXIDASE"/>
    <property type="match status" value="1"/>
</dbReference>
<dbReference type="InterPro" id="IPR016169">
    <property type="entry name" value="FAD-bd_PCMH_sub2"/>
</dbReference>
<evidence type="ECO:0000256" key="3">
    <source>
        <dbReference type="ARBA" id="ARBA00023002"/>
    </source>
</evidence>
<dbReference type="InterPro" id="IPR010031">
    <property type="entry name" value="FAD_lactone_oxidase-like"/>
</dbReference>
<dbReference type="Gene3D" id="3.30.70.2520">
    <property type="match status" value="1"/>
</dbReference>
<reference evidence="7" key="1">
    <citation type="submission" date="2020-05" db="EMBL/GenBank/DDBJ databases">
        <title>Phylogenomic resolution of chytrid fungi.</title>
        <authorList>
            <person name="Stajich J.E."/>
            <person name="Amses K."/>
            <person name="Simmons R."/>
            <person name="Seto K."/>
            <person name="Myers J."/>
            <person name="Bonds A."/>
            <person name="Quandt C.A."/>
            <person name="Barry K."/>
            <person name="Liu P."/>
            <person name="Grigoriev I."/>
            <person name="Longcore J.E."/>
            <person name="James T.Y."/>
        </authorList>
    </citation>
    <scope>NUCLEOTIDE SEQUENCE</scope>
    <source>
        <strain evidence="7">JEL0318</strain>
    </source>
</reference>
<feature type="region of interest" description="Disordered" evidence="5">
    <location>
        <begin position="44"/>
        <end position="76"/>
    </location>
</feature>
<feature type="non-terminal residue" evidence="7">
    <location>
        <position position="541"/>
    </location>
</feature>
<name>A0AAD5SHA4_9FUNG</name>
<dbReference type="Pfam" id="PF04030">
    <property type="entry name" value="ALO"/>
    <property type="match status" value="2"/>
</dbReference>
<evidence type="ECO:0000256" key="2">
    <source>
        <dbReference type="ARBA" id="ARBA00013136"/>
    </source>
</evidence>
<dbReference type="Gene3D" id="3.30.43.10">
    <property type="entry name" value="Uridine Diphospho-n-acetylenolpyruvylglucosamine Reductase, domain 2"/>
    <property type="match status" value="1"/>
</dbReference>
<dbReference type="GO" id="GO:0003885">
    <property type="term" value="F:D-arabinono-1,4-lactone oxidase activity"/>
    <property type="evidence" value="ECO:0007669"/>
    <property type="project" value="UniProtKB-EC"/>
</dbReference>
<dbReference type="AlphaFoldDB" id="A0AAD5SHA4"/>
<feature type="region of interest" description="Disordered" evidence="5">
    <location>
        <begin position="366"/>
        <end position="401"/>
    </location>
</feature>
<dbReference type="Proteomes" id="UP001212841">
    <property type="component" value="Unassembled WGS sequence"/>
</dbReference>
<dbReference type="GO" id="GO:0016020">
    <property type="term" value="C:membrane"/>
    <property type="evidence" value="ECO:0007669"/>
    <property type="project" value="InterPro"/>
</dbReference>
<gene>
    <name evidence="7" type="ORF">HK097_001785</name>
</gene>
<evidence type="ECO:0000313" key="7">
    <source>
        <dbReference type="EMBL" id="KAJ3054444.1"/>
    </source>
</evidence>
<dbReference type="PANTHER" id="PTHR43762:SF1">
    <property type="entry name" value="D-ARABINONO-1,4-LACTONE OXIDASE"/>
    <property type="match status" value="1"/>
</dbReference>
<dbReference type="EC" id="1.1.3.37" evidence="2"/>
<dbReference type="InterPro" id="IPR007173">
    <property type="entry name" value="ALO_C"/>
</dbReference>
<comment type="caution">
    <text evidence="7">The sequence shown here is derived from an EMBL/GenBank/DDBJ whole genome shotgun (WGS) entry which is preliminary data.</text>
</comment>
<dbReference type="InterPro" id="IPR016167">
    <property type="entry name" value="FAD-bd_PCMH_sub1"/>
</dbReference>
<dbReference type="InterPro" id="IPR006094">
    <property type="entry name" value="Oxid_FAD_bind_N"/>
</dbReference>
<dbReference type="SUPFAM" id="SSF56176">
    <property type="entry name" value="FAD-binding/transporter-associated domain-like"/>
    <property type="match status" value="1"/>
</dbReference>
<evidence type="ECO:0000256" key="4">
    <source>
        <dbReference type="ARBA" id="ARBA00033418"/>
    </source>
</evidence>
<evidence type="ECO:0000259" key="6">
    <source>
        <dbReference type="PROSITE" id="PS51387"/>
    </source>
</evidence>
<dbReference type="GO" id="GO:0071949">
    <property type="term" value="F:FAD binding"/>
    <property type="evidence" value="ECO:0007669"/>
    <property type="project" value="InterPro"/>
</dbReference>
<organism evidence="7 8">
    <name type="scientific">Rhizophlyctis rosea</name>
    <dbReference type="NCBI Taxonomy" id="64517"/>
    <lineage>
        <taxon>Eukaryota</taxon>
        <taxon>Fungi</taxon>
        <taxon>Fungi incertae sedis</taxon>
        <taxon>Chytridiomycota</taxon>
        <taxon>Chytridiomycota incertae sedis</taxon>
        <taxon>Chytridiomycetes</taxon>
        <taxon>Rhizophlyctidales</taxon>
        <taxon>Rhizophlyctidaceae</taxon>
        <taxon>Rhizophlyctis</taxon>
    </lineage>
</organism>
<proteinExistence type="predicted"/>
<sequence length="541" mass="59047">MLAAPTYPPSLGCVHPRPTRKPSAKNIPIRQKPAQIFPITMISPSHKNTFVPPSPSDSNSSSSSPSPSPSPEPSADVVLANSTISDPSIRYNWSGIQPLAKRSQIHEPQSLTELQHLIRTHSNVRIIGSGLSYEPLVAVPSSQSSSIMISLNAPEFRGLLRTSATTATFGAATTVDDAIRLLGDIGRMLPCNPGVIGIQTLAGAIGTGTHGQGMRQSAYADSVVSMKVVIPSGEVVHVTRESEKYPLDAFTVSLGSLGVAVEIEMETAERRVFEVEKVTVGVDDLLDEYENWNEANEFVKVWWFPETDKTHVWFVNEAEEKKREVFLATGGKEAIVSKEGSNGLQETIRLYTSTMAEQTKTVVVDGGVKLRTPPSPPPTPEPDRKPGEYFRTPAGSGTADAPHIRTVTRFLATESLVGWVEQLLTKGIPVPQINCEIAIPMSHFRCSVRKLMAWHQQTKYKMHYPFIFRGCGGSRAWLSAGYGEPMVWIGFLVYVAQDGTVKEDAFEMMREVQDVLKGCGGRPHWGKHVAGDGFWDSVEAG</sequence>
<protein>
    <recommendedName>
        <fullName evidence="2">D-arabinono-1,4-lactone oxidase</fullName>
        <ecNumber evidence="2">1.1.3.37</ecNumber>
    </recommendedName>
    <alternativeName>
        <fullName evidence="4">L-galactono-gamma-lactone oxidase</fullName>
    </alternativeName>
</protein>
<evidence type="ECO:0000256" key="1">
    <source>
        <dbReference type="ARBA" id="ARBA00005083"/>
    </source>
</evidence>
<dbReference type="Gene3D" id="3.30.465.10">
    <property type="match status" value="1"/>
</dbReference>